<proteinExistence type="predicted"/>
<protein>
    <submittedName>
        <fullName evidence="1">Uncharacterized protein</fullName>
    </submittedName>
</protein>
<organism evidence="1 2">
    <name type="scientific">Alternaria alternata</name>
    <name type="common">Alternaria rot fungus</name>
    <name type="synonym">Torula alternata</name>
    <dbReference type="NCBI Taxonomy" id="5599"/>
    <lineage>
        <taxon>Eukaryota</taxon>
        <taxon>Fungi</taxon>
        <taxon>Dikarya</taxon>
        <taxon>Ascomycota</taxon>
        <taxon>Pezizomycotina</taxon>
        <taxon>Dothideomycetes</taxon>
        <taxon>Pleosporomycetidae</taxon>
        <taxon>Pleosporales</taxon>
        <taxon>Pleosporineae</taxon>
        <taxon>Pleosporaceae</taxon>
        <taxon>Alternaria</taxon>
        <taxon>Alternaria sect. Alternaria</taxon>
        <taxon>Alternaria alternata complex</taxon>
    </lineage>
</organism>
<evidence type="ECO:0000313" key="2">
    <source>
        <dbReference type="Proteomes" id="UP000077248"/>
    </source>
</evidence>
<dbReference type="VEuPathDB" id="FungiDB:CC77DRAFT_1055759"/>
<dbReference type="Proteomes" id="UP000077248">
    <property type="component" value="Unassembled WGS sequence"/>
</dbReference>
<gene>
    <name evidence="1" type="ORF">CC77DRAFT_1055759</name>
</gene>
<dbReference type="AlphaFoldDB" id="A0A177D1D5"/>
<reference evidence="1 2" key="1">
    <citation type="submission" date="2016-05" db="EMBL/GenBank/DDBJ databases">
        <title>Comparative analysis of secretome profiles of manganese(II)-oxidizing ascomycete fungi.</title>
        <authorList>
            <consortium name="DOE Joint Genome Institute"/>
            <person name="Zeiner C.A."/>
            <person name="Purvine S.O."/>
            <person name="Zink E.M."/>
            <person name="Wu S."/>
            <person name="Pasa-Tolic L."/>
            <person name="Chaput D.L."/>
            <person name="Haridas S."/>
            <person name="Grigoriev I.V."/>
            <person name="Santelli C.M."/>
            <person name="Hansel C.M."/>
        </authorList>
    </citation>
    <scope>NUCLEOTIDE SEQUENCE [LARGE SCALE GENOMIC DNA]</scope>
    <source>
        <strain evidence="1 2">SRC1lrK2f</strain>
    </source>
</reference>
<name>A0A177D1D5_ALTAL</name>
<keyword evidence="2" id="KW-1185">Reference proteome</keyword>
<dbReference type="EMBL" id="KV441519">
    <property type="protein sequence ID" value="OAG13228.1"/>
    <property type="molecule type" value="Genomic_DNA"/>
</dbReference>
<dbReference type="GeneID" id="29113438"/>
<sequence length="289" mass="31840">MNITHRIDEASSSPSSSTVPQWVEHFKYTRFVDPDFGNRLSEARNLMHTQAPLTPVVTYQEQRTAAGSIASEVAHSMRQAALIPPGAPKHGWEKGSYRSPFDYRIVGYSGGDKCTASDRLPPYASPDVTPGSDAKERHIFLGPLRIIRETGSALCLDDRERLLTFIDSYMAESLHTVVEHDGILPNVVYTIGIPMTDANWAKYKQLLAVFGFASGMDAMLAVGSDKFDNYTYVVDSTSAEHVEGWKALASASERDLDMAILPQELIQIWKGMCVEGGAGYPGTSKNFEQ</sequence>
<accession>A0A177D1D5</accession>
<dbReference type="RefSeq" id="XP_018378649.1">
    <property type="nucleotide sequence ID" value="XM_018527844.1"/>
</dbReference>
<evidence type="ECO:0000313" key="1">
    <source>
        <dbReference type="EMBL" id="OAG13228.1"/>
    </source>
</evidence>
<dbReference type="KEGG" id="aalt:CC77DRAFT_1055759"/>